<evidence type="ECO:0000259" key="3">
    <source>
        <dbReference type="PROSITE" id="PS50901"/>
    </source>
</evidence>
<accession>A0ABP2J6F1</accession>
<evidence type="ECO:0000256" key="1">
    <source>
        <dbReference type="PROSITE-ProRule" id="PRU00289"/>
    </source>
</evidence>
<dbReference type="InterPro" id="IPR027417">
    <property type="entry name" value="P-loop_NTPase"/>
</dbReference>
<proteinExistence type="predicted"/>
<dbReference type="Gene3D" id="3.40.50.300">
    <property type="entry name" value="P-loop containing nucleotide triphosphate hydrolases"/>
    <property type="match status" value="1"/>
</dbReference>
<protein>
    <submittedName>
        <fullName evidence="4">Ftsk/spoiiie family</fullName>
    </submittedName>
</protein>
<evidence type="ECO:0000256" key="2">
    <source>
        <dbReference type="SAM" id="Phobius"/>
    </source>
</evidence>
<reference evidence="4" key="1">
    <citation type="submission" date="2010-09" db="EMBL/GenBank/DDBJ databases">
        <authorList>
            <person name="Daugherty S.C."/>
            <person name="Kilian M."/>
            <person name="Tettelin H."/>
        </authorList>
    </citation>
    <scope>NUCLEOTIDE SEQUENCE [LARGE SCALE GENOMIC DNA]</scope>
    <source>
        <strain evidence="4">SK1302</strain>
    </source>
</reference>
<dbReference type="Pfam" id="PF01580">
    <property type="entry name" value="FtsK_SpoIIIE"/>
    <property type="match status" value="1"/>
</dbReference>
<keyword evidence="2" id="KW-1133">Transmembrane helix</keyword>
<feature type="transmembrane region" description="Helical" evidence="2">
    <location>
        <begin position="21"/>
        <end position="39"/>
    </location>
</feature>
<organism evidence="4">
    <name type="scientific">Streptococcus infantis SK1302</name>
    <dbReference type="NCBI Taxonomy" id="871237"/>
    <lineage>
        <taxon>Bacteria</taxon>
        <taxon>Bacillati</taxon>
        <taxon>Bacillota</taxon>
        <taxon>Bacilli</taxon>
        <taxon>Lactobacillales</taxon>
        <taxon>Streptococcaceae</taxon>
        <taxon>Streptococcus</taxon>
    </lineage>
</organism>
<keyword evidence="1" id="KW-0067">ATP-binding</keyword>
<keyword evidence="1" id="KW-0547">Nucleotide-binding</keyword>
<dbReference type="EMBL" id="AEDY01000142">
    <property type="protein sequence ID" value="EFO53269.1"/>
    <property type="molecule type" value="Genomic_DNA"/>
</dbReference>
<feature type="domain" description="FtsK" evidence="3">
    <location>
        <begin position="198"/>
        <end position="384"/>
    </location>
</feature>
<evidence type="ECO:0000313" key="4">
    <source>
        <dbReference type="EMBL" id="EFO53269.1"/>
    </source>
</evidence>
<keyword evidence="2" id="KW-0472">Membrane</keyword>
<keyword evidence="2" id="KW-0812">Transmembrane</keyword>
<sequence>MGLFPAYRGIKIKPYMVNLRYFIFSFFFLIFSPVLGFYVYQNFEKIKSLDISSIVISVILLIVFVVLSIYLTWFSQERIFLFQKLERLSKLAFFLKENGYSYTKKVKRDSGTVDKIVFPTVYLKQNRYDLDVAFKMAGNKFQEKFKKIASELETTFFMDFMEVQDDIKFKTYKLAYSAFLNRIKVTDVNYSDKGIQLMKNLYWNPIDDPHLLVVGGTGGGKTVLLRTLIRAMAKVGVVDIGDPKQADFVTMAEQRVFEGRISYEAEDIVSMIERAVEIMFARYSYMRKERAENGDKDLKKFYEYGLEPYFLVCDEYNALCAMLDFQTRQRLDNAMGQFLLLGRQAGCFGVIAMQKPSREDLGSKLQANINFRISVGRLDEVGYDLAFGEINRNKEFKYVKYLAGKRVYGRGYACVYGEVAREFYSPLLERKLSFYDEYEKIDRRENPFNPLENPSAGLSELEKQVLQEEMQAKEEVQKGQVKKANSEMVQELMASKKEIKKDEKDLAKASDVSMDIGVSFSSVQNLLKKLEELGKITIMKEDGIIVMNQAQVLLVRDLFELKKTRTQNGLIFWKIFHLMNTNYEKRGDPLFFVYM</sequence>
<dbReference type="InterPro" id="IPR002543">
    <property type="entry name" value="FtsK_dom"/>
</dbReference>
<comment type="caution">
    <text evidence="4">The sequence shown here is derived from an EMBL/GenBank/DDBJ whole genome shotgun (WGS) entry which is preliminary data.</text>
</comment>
<feature type="binding site" evidence="1">
    <location>
        <begin position="215"/>
        <end position="222"/>
    </location>
    <ligand>
        <name>ATP</name>
        <dbReference type="ChEBI" id="CHEBI:30616"/>
    </ligand>
</feature>
<gene>
    <name evidence="4" type="ORF">SIN_2067</name>
</gene>
<dbReference type="PROSITE" id="PS50901">
    <property type="entry name" value="FTSK"/>
    <property type="match status" value="1"/>
</dbReference>
<feature type="transmembrane region" description="Helical" evidence="2">
    <location>
        <begin position="51"/>
        <end position="74"/>
    </location>
</feature>
<name>A0ABP2J6F1_9STRE</name>
<dbReference type="SUPFAM" id="SSF52540">
    <property type="entry name" value="P-loop containing nucleoside triphosphate hydrolases"/>
    <property type="match status" value="1"/>
</dbReference>